<evidence type="ECO:0000256" key="3">
    <source>
        <dbReference type="ARBA" id="ARBA00023082"/>
    </source>
</evidence>
<dbReference type="Proteomes" id="UP001526246">
    <property type="component" value="Unassembled WGS sequence"/>
</dbReference>
<evidence type="ECO:0000259" key="6">
    <source>
        <dbReference type="Pfam" id="PF08281"/>
    </source>
</evidence>
<feature type="domain" description="RNA polymerase sigma-70 region 2" evidence="5">
    <location>
        <begin position="33"/>
        <end position="88"/>
    </location>
</feature>
<dbReference type="Pfam" id="PF04542">
    <property type="entry name" value="Sigma70_r2"/>
    <property type="match status" value="1"/>
</dbReference>
<dbReference type="PANTHER" id="PTHR43133:SF63">
    <property type="entry name" value="RNA POLYMERASE SIGMA FACTOR FECI-RELATED"/>
    <property type="match status" value="1"/>
</dbReference>
<dbReference type="Gene3D" id="1.10.10.10">
    <property type="entry name" value="Winged helix-like DNA-binding domain superfamily/Winged helix DNA-binding domain"/>
    <property type="match status" value="1"/>
</dbReference>
<dbReference type="SUPFAM" id="SSF88946">
    <property type="entry name" value="Sigma2 domain of RNA polymerase sigma factors"/>
    <property type="match status" value="1"/>
</dbReference>
<keyword evidence="3" id="KW-0731">Sigma factor</keyword>
<dbReference type="PANTHER" id="PTHR43133">
    <property type="entry name" value="RNA POLYMERASE ECF-TYPE SIGMA FACTO"/>
    <property type="match status" value="1"/>
</dbReference>
<dbReference type="InterPro" id="IPR013249">
    <property type="entry name" value="RNA_pol_sigma70_r4_t2"/>
</dbReference>
<feature type="domain" description="RNA polymerase sigma factor 70 region 4 type 2" evidence="6">
    <location>
        <begin position="123"/>
        <end position="173"/>
    </location>
</feature>
<dbReference type="Pfam" id="PF08281">
    <property type="entry name" value="Sigma70_r4_2"/>
    <property type="match status" value="1"/>
</dbReference>
<keyword evidence="2" id="KW-0805">Transcription regulation</keyword>
<dbReference type="InterPro" id="IPR036388">
    <property type="entry name" value="WH-like_DNA-bd_sf"/>
</dbReference>
<dbReference type="InterPro" id="IPR007627">
    <property type="entry name" value="RNA_pol_sigma70_r2"/>
</dbReference>
<dbReference type="SUPFAM" id="SSF88659">
    <property type="entry name" value="Sigma3 and sigma4 domains of RNA polymerase sigma factors"/>
    <property type="match status" value="1"/>
</dbReference>
<evidence type="ECO:0000256" key="2">
    <source>
        <dbReference type="ARBA" id="ARBA00023015"/>
    </source>
</evidence>
<name>A0ABT3JDT9_9SPHN</name>
<keyword evidence="4" id="KW-0804">Transcription</keyword>
<evidence type="ECO:0000256" key="4">
    <source>
        <dbReference type="ARBA" id="ARBA00023163"/>
    </source>
</evidence>
<dbReference type="RefSeq" id="WP_264881354.1">
    <property type="nucleotide sequence ID" value="NZ_JAPDOB010000001.1"/>
</dbReference>
<evidence type="ECO:0000313" key="8">
    <source>
        <dbReference type="Proteomes" id="UP001526246"/>
    </source>
</evidence>
<protein>
    <submittedName>
        <fullName evidence="7">Sigma-70 family RNA polymerase sigma factor</fullName>
    </submittedName>
</protein>
<dbReference type="CDD" id="cd06171">
    <property type="entry name" value="Sigma70_r4"/>
    <property type="match status" value="1"/>
</dbReference>
<keyword evidence="8" id="KW-1185">Reference proteome</keyword>
<dbReference type="EMBL" id="JAPDOB010000001">
    <property type="protein sequence ID" value="MCW3797206.1"/>
    <property type="molecule type" value="Genomic_DNA"/>
</dbReference>
<evidence type="ECO:0000313" key="7">
    <source>
        <dbReference type="EMBL" id="MCW3797206.1"/>
    </source>
</evidence>
<evidence type="ECO:0000259" key="5">
    <source>
        <dbReference type="Pfam" id="PF04542"/>
    </source>
</evidence>
<gene>
    <name evidence="7" type="ORF">OMW55_05210</name>
</gene>
<dbReference type="InterPro" id="IPR013324">
    <property type="entry name" value="RNA_pol_sigma_r3/r4-like"/>
</dbReference>
<dbReference type="InterPro" id="IPR013325">
    <property type="entry name" value="RNA_pol_sigma_r2"/>
</dbReference>
<dbReference type="InterPro" id="IPR039425">
    <property type="entry name" value="RNA_pol_sigma-70-like"/>
</dbReference>
<proteinExistence type="inferred from homology"/>
<accession>A0ABT3JDT9</accession>
<comment type="similarity">
    <text evidence="1">Belongs to the sigma-70 factor family. ECF subfamily.</text>
</comment>
<dbReference type="InterPro" id="IPR014284">
    <property type="entry name" value="RNA_pol_sigma-70_dom"/>
</dbReference>
<dbReference type="Gene3D" id="1.10.1740.10">
    <property type="match status" value="1"/>
</dbReference>
<reference evidence="7 8" key="1">
    <citation type="submission" date="2022-10" db="EMBL/GenBank/DDBJ databases">
        <title>Sphingomonas sp.</title>
        <authorList>
            <person name="Jin C."/>
        </authorList>
    </citation>
    <scope>NUCLEOTIDE SEQUENCE [LARGE SCALE GENOMIC DNA]</scope>
    <source>
        <strain evidence="7 8">BN140010</strain>
    </source>
</reference>
<organism evidence="7 8">
    <name type="scientific">Sphingomonas arvum</name>
    <dbReference type="NCBI Taxonomy" id="2992113"/>
    <lineage>
        <taxon>Bacteria</taxon>
        <taxon>Pseudomonadati</taxon>
        <taxon>Pseudomonadota</taxon>
        <taxon>Alphaproteobacteria</taxon>
        <taxon>Sphingomonadales</taxon>
        <taxon>Sphingomonadaceae</taxon>
        <taxon>Sphingomonas</taxon>
    </lineage>
</organism>
<comment type="caution">
    <text evidence="7">The sequence shown here is derived from an EMBL/GenBank/DDBJ whole genome shotgun (WGS) entry which is preliminary data.</text>
</comment>
<dbReference type="NCBIfam" id="TIGR02937">
    <property type="entry name" value="sigma70-ECF"/>
    <property type="match status" value="1"/>
</dbReference>
<sequence length="184" mass="20232">MAQPSPMSGEPIKADEIAAAAARNGALRASLGNYFRRRLSQVNDVDDLVQEVFVRLAGRQTGAEISNLDGYIFQTASNVLADYGRRRAVRKSSAHVSLEPADHGTDDLAPDRIAAGKQELRSALARLLELPERTRTIFILHRLEGLRYREVAIQLGLSVSAVEKHMIRAIRHLGTLPSETAHDT</sequence>
<evidence type="ECO:0000256" key="1">
    <source>
        <dbReference type="ARBA" id="ARBA00010641"/>
    </source>
</evidence>